<dbReference type="Pfam" id="PF06130">
    <property type="entry name" value="PTAC"/>
    <property type="match status" value="1"/>
</dbReference>
<dbReference type="EC" id="2.3.1.222" evidence="3"/>
<reference evidence="13 14" key="2">
    <citation type="submission" date="2007-06" db="EMBL/GenBank/DDBJ databases">
        <title>Draft genome sequence of Ruminococcus gnavus (ATCC 29149).</title>
        <authorList>
            <person name="Sudarsanam P."/>
            <person name="Ley R."/>
            <person name="Guruge J."/>
            <person name="Turnbaugh P.J."/>
            <person name="Mahowald M."/>
            <person name="Liep D."/>
            <person name="Gordon J."/>
        </authorList>
    </citation>
    <scope>NUCLEOTIDE SEQUENCE [LARGE SCALE GENOMIC DNA]</scope>
    <source>
        <strain evidence="13 14">ATCC 29149</strain>
    </source>
</reference>
<comment type="caution">
    <text evidence="13">The sequence shown here is derived from an EMBL/GenBank/DDBJ whole genome shotgun (WGS) entry which is preliminary data.</text>
</comment>
<keyword evidence="7" id="KW-0862">Zinc</keyword>
<dbReference type="eggNOG" id="COG4869">
    <property type="taxonomic scope" value="Bacteria"/>
</dbReference>
<dbReference type="PANTHER" id="PTHR39453:SF1">
    <property type="entry name" value="PHOSPHATE PROPANOYLTRANSFERASE"/>
    <property type="match status" value="1"/>
</dbReference>
<dbReference type="EMBL" id="AAYG02000009">
    <property type="protein sequence ID" value="EDN78618.1"/>
    <property type="molecule type" value="Genomic_DNA"/>
</dbReference>
<comment type="cofactor">
    <cofactor evidence="1">
        <name>Zn(2+)</name>
        <dbReference type="ChEBI" id="CHEBI:29105"/>
    </cofactor>
</comment>
<evidence type="ECO:0000256" key="1">
    <source>
        <dbReference type="ARBA" id="ARBA00001947"/>
    </source>
</evidence>
<sequence length="246" mass="26355">MRAYASGSARICSCATAGFKGGHALMRRINMDNNNVALITKMVLEAVEKQKSSEKEPGYLVPVGVSARHIHLTQEHVEALFGPGYQLTKKKELMGGQFASNETVTIVGLKLRAIENVRILGPVRSKSQVEVSATDAIKLGVKAPIRESGNVAGSAPIAVVGPKGAIYLNEGCIIAKRHIHMPPKDAMAAGVHDGDVVSVQAENERGTVFNHVQIRVDDSFTLEMHIDTDEANAAKIATGQTVRIIK</sequence>
<comment type="similarity">
    <text evidence="2">Belongs to the PduL family.</text>
</comment>
<evidence type="ECO:0000256" key="5">
    <source>
        <dbReference type="ARBA" id="ARBA00022679"/>
    </source>
</evidence>
<dbReference type="PaxDb" id="411470-RUMGNA_01028"/>
<gene>
    <name evidence="13" type="ORF">RUMGNA_01028</name>
</gene>
<evidence type="ECO:0000256" key="3">
    <source>
        <dbReference type="ARBA" id="ARBA00012206"/>
    </source>
</evidence>
<evidence type="ECO:0000256" key="10">
    <source>
        <dbReference type="ARBA" id="ARBA00030939"/>
    </source>
</evidence>
<evidence type="ECO:0000256" key="4">
    <source>
        <dbReference type="ARBA" id="ARBA00020837"/>
    </source>
</evidence>
<evidence type="ECO:0000256" key="2">
    <source>
        <dbReference type="ARBA" id="ARBA00007342"/>
    </source>
</evidence>
<reference evidence="13 14" key="1">
    <citation type="submission" date="2007-04" db="EMBL/GenBank/DDBJ databases">
        <authorList>
            <person name="Fulton L."/>
            <person name="Clifton S."/>
            <person name="Fulton B."/>
            <person name="Xu J."/>
            <person name="Minx P."/>
            <person name="Pepin K.H."/>
            <person name="Johnson M."/>
            <person name="Thiruvilangam P."/>
            <person name="Bhonagiri V."/>
            <person name="Nash W.E."/>
            <person name="Mardis E.R."/>
            <person name="Wilson R.K."/>
        </authorList>
    </citation>
    <scope>NUCLEOTIDE SEQUENCE [LARGE SCALE GENOMIC DNA]</scope>
    <source>
        <strain evidence="13 14">ATCC 29149</strain>
    </source>
</reference>
<evidence type="ECO:0000256" key="12">
    <source>
        <dbReference type="ARBA" id="ARBA00047589"/>
    </source>
</evidence>
<organism evidence="13 14">
    <name type="scientific">Mediterraneibacter gnavus (strain ATCC 29149 / DSM 114966 / JCM 6515 / VPI C7-9)</name>
    <name type="common">Ruminococcus gnavus</name>
    <dbReference type="NCBI Taxonomy" id="411470"/>
    <lineage>
        <taxon>Bacteria</taxon>
        <taxon>Bacillati</taxon>
        <taxon>Bacillota</taxon>
        <taxon>Clostridia</taxon>
        <taxon>Lachnospirales</taxon>
        <taxon>Lachnospiraceae</taxon>
        <taxon>Mediterraneibacter</taxon>
    </lineage>
</organism>
<evidence type="ECO:0000256" key="7">
    <source>
        <dbReference type="ARBA" id="ARBA00022833"/>
    </source>
</evidence>
<keyword evidence="6" id="KW-0479">Metal-binding</keyword>
<evidence type="ECO:0000256" key="6">
    <source>
        <dbReference type="ARBA" id="ARBA00022723"/>
    </source>
</evidence>
<keyword evidence="5" id="KW-0808">Transferase</keyword>
<dbReference type="InterPro" id="IPR008300">
    <property type="entry name" value="PTAC"/>
</dbReference>
<dbReference type="AlphaFoldDB" id="A7B0F2"/>
<dbReference type="GO" id="GO:0046872">
    <property type="term" value="F:metal ion binding"/>
    <property type="evidence" value="ECO:0007669"/>
    <property type="project" value="UniProtKB-KW"/>
</dbReference>
<accession>A7B0F2</accession>
<protein>
    <recommendedName>
        <fullName evidence="4">Phosphate propanoyltransferase</fullName>
        <ecNumber evidence="3">2.3.1.222</ecNumber>
    </recommendedName>
    <alternativeName>
        <fullName evidence="10">Phosphate acyltransferase PduL</fullName>
    </alternativeName>
    <alternativeName>
        <fullName evidence="9">Phosphotransacylase PduL</fullName>
    </alternativeName>
    <alternativeName>
        <fullName evidence="11">Propanediol utilization protein PduL</fullName>
    </alternativeName>
</protein>
<keyword evidence="8" id="KW-0012">Acyltransferase</keyword>
<proteinExistence type="inferred from homology"/>
<name>A7B0F2_MEDG7</name>
<evidence type="ECO:0000256" key="11">
    <source>
        <dbReference type="ARBA" id="ARBA00033077"/>
    </source>
</evidence>
<comment type="catalytic activity">
    <reaction evidence="12">
        <text>propanoyl-CoA + phosphate = propanoyl phosphate + CoA</text>
        <dbReference type="Rhea" id="RHEA:28046"/>
        <dbReference type="ChEBI" id="CHEBI:43474"/>
        <dbReference type="ChEBI" id="CHEBI:57287"/>
        <dbReference type="ChEBI" id="CHEBI:57392"/>
        <dbReference type="ChEBI" id="CHEBI:58933"/>
        <dbReference type="EC" id="2.3.1.222"/>
    </reaction>
</comment>
<evidence type="ECO:0000256" key="9">
    <source>
        <dbReference type="ARBA" id="ARBA00030044"/>
    </source>
</evidence>
<dbReference type="Proteomes" id="UP000004410">
    <property type="component" value="Unassembled WGS sequence"/>
</dbReference>
<dbReference type="PIRSF" id="PIRSF010130">
    <property type="entry name" value="PduL"/>
    <property type="match status" value="1"/>
</dbReference>
<evidence type="ECO:0000256" key="8">
    <source>
        <dbReference type="ARBA" id="ARBA00023315"/>
    </source>
</evidence>
<evidence type="ECO:0000313" key="14">
    <source>
        <dbReference type="Proteomes" id="UP000004410"/>
    </source>
</evidence>
<dbReference type="PANTHER" id="PTHR39453">
    <property type="entry name" value="PHOSPHATE PROPANOYLTRANSFERASE"/>
    <property type="match status" value="1"/>
</dbReference>
<dbReference type="GO" id="GO:0016747">
    <property type="term" value="F:acyltransferase activity, transferring groups other than amino-acyl groups"/>
    <property type="evidence" value="ECO:0007669"/>
    <property type="project" value="InterPro"/>
</dbReference>
<dbReference type="NCBIfam" id="NF011652">
    <property type="entry name" value="PRK15070.1"/>
    <property type="match status" value="1"/>
</dbReference>
<evidence type="ECO:0000313" key="13">
    <source>
        <dbReference type="EMBL" id="EDN78618.1"/>
    </source>
</evidence>